<dbReference type="InterPro" id="IPR042047">
    <property type="entry name" value="SleB_dom1"/>
</dbReference>
<name>A0A1W6ZW99_9HYPH</name>
<proteinExistence type="predicted"/>
<organism evidence="3 4">
    <name type="scientific">Pseudorhodoplanes sinuspersici</name>
    <dbReference type="NCBI Taxonomy" id="1235591"/>
    <lineage>
        <taxon>Bacteria</taxon>
        <taxon>Pseudomonadati</taxon>
        <taxon>Pseudomonadota</taxon>
        <taxon>Alphaproteobacteria</taxon>
        <taxon>Hyphomicrobiales</taxon>
        <taxon>Pseudorhodoplanes</taxon>
    </lineage>
</organism>
<protein>
    <recommendedName>
        <fullName evidence="2">Cell wall hydrolase SleB domain-containing protein</fullName>
    </recommendedName>
</protein>
<dbReference type="STRING" id="1235591.CAK95_21615"/>
<dbReference type="Pfam" id="PF07486">
    <property type="entry name" value="Hydrolase_2"/>
    <property type="match status" value="1"/>
</dbReference>
<dbReference type="KEGG" id="psin:CAK95_21615"/>
<dbReference type="Proteomes" id="UP000194137">
    <property type="component" value="Chromosome"/>
</dbReference>
<accession>A0A1W6ZW99</accession>
<feature type="domain" description="Cell wall hydrolase SleB" evidence="2">
    <location>
        <begin position="89"/>
        <end position="204"/>
    </location>
</feature>
<feature type="compositionally biased region" description="Basic residues" evidence="1">
    <location>
        <begin position="247"/>
        <end position="257"/>
    </location>
</feature>
<evidence type="ECO:0000313" key="4">
    <source>
        <dbReference type="Proteomes" id="UP000194137"/>
    </source>
</evidence>
<dbReference type="EMBL" id="CP021112">
    <property type="protein sequence ID" value="ARQ01411.1"/>
    <property type="molecule type" value="Genomic_DNA"/>
</dbReference>
<reference evidence="3 4" key="1">
    <citation type="submission" date="2017-05" db="EMBL/GenBank/DDBJ databases">
        <title>Full genome sequence of Pseudorhodoplanes sinuspersici.</title>
        <authorList>
            <person name="Dastgheib S.M.M."/>
            <person name="Shavandi M."/>
            <person name="Tirandaz H."/>
        </authorList>
    </citation>
    <scope>NUCLEOTIDE SEQUENCE [LARGE SCALE GENOMIC DNA]</scope>
    <source>
        <strain evidence="3 4">RIPI110</strain>
    </source>
</reference>
<keyword evidence="4" id="KW-1185">Reference proteome</keyword>
<dbReference type="AlphaFoldDB" id="A0A1W6ZW99"/>
<evidence type="ECO:0000256" key="1">
    <source>
        <dbReference type="SAM" id="MobiDB-lite"/>
    </source>
</evidence>
<dbReference type="Gene3D" id="1.10.10.2520">
    <property type="entry name" value="Cell wall hydrolase SleB, domain 1"/>
    <property type="match status" value="1"/>
</dbReference>
<evidence type="ECO:0000259" key="2">
    <source>
        <dbReference type="Pfam" id="PF07486"/>
    </source>
</evidence>
<dbReference type="GO" id="GO:0016787">
    <property type="term" value="F:hydrolase activity"/>
    <property type="evidence" value="ECO:0007669"/>
    <property type="project" value="InterPro"/>
</dbReference>
<sequence length="257" mass="28633">MACPVYRIAKGQDGSGREAMQPKTALFHLAFATTIACLNIGHAQARAVLFEEPRVIRDDNIDISRNIVAETQLYCLALAVYFEGGSTDEPEIGQRHVARVVVARANANRAIWGGSNICDVVFYQRSKTCQFSFACLPSARRTPRGGAAWTYSMAIAKDELEGRSNVEEQSIRYYMNAALTSPRNACRFRKEFVPVVQAGRHEFFREASTAERIELAKAEHAECKRQEALKKKKVAKAKRALAAAKKQPPKKVTVARR</sequence>
<dbReference type="InterPro" id="IPR011105">
    <property type="entry name" value="Cell_wall_hydrolase_SleB"/>
</dbReference>
<gene>
    <name evidence="3" type="ORF">CAK95_21615</name>
</gene>
<evidence type="ECO:0000313" key="3">
    <source>
        <dbReference type="EMBL" id="ARQ01411.1"/>
    </source>
</evidence>
<feature type="region of interest" description="Disordered" evidence="1">
    <location>
        <begin position="237"/>
        <end position="257"/>
    </location>
</feature>